<comment type="caution">
    <text evidence="3">The sequence shown here is derived from an EMBL/GenBank/DDBJ whole genome shotgun (WGS) entry which is preliminary data.</text>
</comment>
<dbReference type="Pfam" id="PF03168">
    <property type="entry name" value="LEA_2"/>
    <property type="match status" value="1"/>
</dbReference>
<sequence>MTFLPRCHLLPVVFVLLLAGGCAALHPKPPQVSLAALQLTDANLSHARLTARLELHNPNPYALDIRGADYRLALNGVEVSRGRTDNPVRIEANGRGYLDIDLVASYLDLLKLLRGLKRADTVDYLLEGTLDLSGPGIVHLPVPIRRQGSISLGDLLP</sequence>
<dbReference type="SUPFAM" id="SSF117070">
    <property type="entry name" value="LEA14-like"/>
    <property type="match status" value="1"/>
</dbReference>
<dbReference type="PANTHER" id="PTHR31459:SF2">
    <property type="entry name" value="OS03G0843300 PROTEIN"/>
    <property type="match status" value="1"/>
</dbReference>
<accession>A0A5D3WP10</accession>
<comment type="similarity">
    <text evidence="1">Belongs to the LEA type 2 family.</text>
</comment>
<dbReference type="EMBL" id="VNIB01000001">
    <property type="protein sequence ID" value="TYP00288.1"/>
    <property type="molecule type" value="Genomic_DNA"/>
</dbReference>
<proteinExistence type="inferred from homology"/>
<keyword evidence="4" id="KW-1185">Reference proteome</keyword>
<evidence type="ECO:0000313" key="4">
    <source>
        <dbReference type="Proteomes" id="UP000324159"/>
    </source>
</evidence>
<dbReference type="GO" id="GO:0009269">
    <property type="term" value="P:response to desiccation"/>
    <property type="evidence" value="ECO:0007669"/>
    <property type="project" value="InterPro"/>
</dbReference>
<dbReference type="PANTHER" id="PTHR31459">
    <property type="match status" value="1"/>
</dbReference>
<protein>
    <submittedName>
        <fullName evidence="3">LEA14-like dessication related protein</fullName>
    </submittedName>
</protein>
<dbReference type="AlphaFoldDB" id="A0A5D3WP10"/>
<dbReference type="PROSITE" id="PS51257">
    <property type="entry name" value="PROKAR_LIPOPROTEIN"/>
    <property type="match status" value="1"/>
</dbReference>
<dbReference type="RefSeq" id="WP_187426601.1">
    <property type="nucleotide sequence ID" value="NZ_VNIB01000001.1"/>
</dbReference>
<dbReference type="Gene3D" id="2.60.40.1820">
    <property type="match status" value="1"/>
</dbReference>
<feature type="domain" description="Water stress and hypersensitive response" evidence="2">
    <location>
        <begin position="32"/>
        <end position="149"/>
    </location>
</feature>
<dbReference type="SMART" id="SM00769">
    <property type="entry name" value="WHy"/>
    <property type="match status" value="1"/>
</dbReference>
<evidence type="ECO:0000313" key="3">
    <source>
        <dbReference type="EMBL" id="TYP00288.1"/>
    </source>
</evidence>
<dbReference type="InterPro" id="IPR013990">
    <property type="entry name" value="WHy-dom"/>
</dbReference>
<evidence type="ECO:0000259" key="2">
    <source>
        <dbReference type="SMART" id="SM00769"/>
    </source>
</evidence>
<dbReference type="Proteomes" id="UP000324159">
    <property type="component" value="Unassembled WGS sequence"/>
</dbReference>
<dbReference type="InterPro" id="IPR045043">
    <property type="entry name" value="Lea14-like"/>
</dbReference>
<name>A0A5D3WP10_9BACT</name>
<organism evidence="3 4">
    <name type="scientific">Geothermobacter ehrlichii</name>
    <dbReference type="NCBI Taxonomy" id="213224"/>
    <lineage>
        <taxon>Bacteria</taxon>
        <taxon>Pseudomonadati</taxon>
        <taxon>Thermodesulfobacteriota</taxon>
        <taxon>Desulfuromonadia</taxon>
        <taxon>Desulfuromonadales</taxon>
        <taxon>Geothermobacteraceae</taxon>
        <taxon>Geothermobacter</taxon>
    </lineage>
</organism>
<evidence type="ECO:0000256" key="1">
    <source>
        <dbReference type="ARBA" id="ARBA00005960"/>
    </source>
</evidence>
<reference evidence="3 4" key="1">
    <citation type="submission" date="2019-07" db="EMBL/GenBank/DDBJ databases">
        <title>Genomic Encyclopedia of Type Strains, Phase IV (KMG-IV): sequencing the most valuable type-strain genomes for metagenomic binning, comparative biology and taxonomic classification.</title>
        <authorList>
            <person name="Goeker M."/>
        </authorList>
    </citation>
    <scope>NUCLEOTIDE SEQUENCE [LARGE SCALE GENOMIC DNA]</scope>
    <source>
        <strain evidence="3 4">SS015</strain>
    </source>
</reference>
<dbReference type="InterPro" id="IPR004864">
    <property type="entry name" value="LEA_2"/>
</dbReference>
<gene>
    <name evidence="3" type="ORF">EDC39_101451</name>
</gene>